<reference evidence="3 4" key="1">
    <citation type="journal article" date="2014" name="PLoS Genet.">
        <title>Phylogenetically driven sequencing of extremely halophilic archaea reveals strategies for static and dynamic osmo-response.</title>
        <authorList>
            <person name="Becker E.A."/>
            <person name="Seitzer P.M."/>
            <person name="Tritt A."/>
            <person name="Larsen D."/>
            <person name="Krusor M."/>
            <person name="Yao A.I."/>
            <person name="Wu D."/>
            <person name="Madern D."/>
            <person name="Eisen J.A."/>
            <person name="Darling A.E."/>
            <person name="Facciotti M.T."/>
        </authorList>
    </citation>
    <scope>NUCLEOTIDE SEQUENCE [LARGE SCALE GENOMIC DNA]</scope>
    <source>
        <strain evidence="3 4">DSM 5350</strain>
    </source>
</reference>
<dbReference type="Proteomes" id="UP000011669">
    <property type="component" value="Unassembled WGS sequence"/>
</dbReference>
<evidence type="ECO:0000313" key="4">
    <source>
        <dbReference type="Proteomes" id="UP000011669"/>
    </source>
</evidence>
<dbReference type="CDD" id="cd00293">
    <property type="entry name" value="USP-like"/>
    <property type="match status" value="2"/>
</dbReference>
<dbReference type="InterPro" id="IPR014729">
    <property type="entry name" value="Rossmann-like_a/b/a_fold"/>
</dbReference>
<dbReference type="Gene3D" id="3.40.50.620">
    <property type="entry name" value="HUPs"/>
    <property type="match status" value="2"/>
</dbReference>
<dbReference type="Pfam" id="PF00582">
    <property type="entry name" value="Usp"/>
    <property type="match status" value="2"/>
</dbReference>
<comment type="caution">
    <text evidence="3">The sequence shown here is derived from an EMBL/GenBank/DDBJ whole genome shotgun (WGS) entry which is preliminary data.</text>
</comment>
<dbReference type="RefSeq" id="WP_006076809.1">
    <property type="nucleotide sequence ID" value="NZ_AOMD01000014.1"/>
</dbReference>
<accession>M0MKU0</accession>
<feature type="domain" description="UspA" evidence="2">
    <location>
        <begin position="1"/>
        <end position="138"/>
    </location>
</feature>
<proteinExistence type="inferred from homology"/>
<dbReference type="InParanoid" id="M0MKU0"/>
<dbReference type="PANTHER" id="PTHR46268:SF6">
    <property type="entry name" value="UNIVERSAL STRESS PROTEIN UP12"/>
    <property type="match status" value="1"/>
</dbReference>
<dbReference type="InterPro" id="IPR006015">
    <property type="entry name" value="Universal_stress_UspA"/>
</dbReference>
<dbReference type="AlphaFoldDB" id="M0MKU0"/>
<dbReference type="SUPFAM" id="SSF52402">
    <property type="entry name" value="Adenine nucleotide alpha hydrolases-like"/>
    <property type="match status" value="2"/>
</dbReference>
<gene>
    <name evidence="3" type="ORF">C449_04770</name>
</gene>
<feature type="domain" description="UspA" evidence="2">
    <location>
        <begin position="149"/>
        <end position="287"/>
    </location>
</feature>
<evidence type="ECO:0000259" key="2">
    <source>
        <dbReference type="Pfam" id="PF00582"/>
    </source>
</evidence>
<evidence type="ECO:0000313" key="3">
    <source>
        <dbReference type="EMBL" id="EMA46317.1"/>
    </source>
</evidence>
<comment type="similarity">
    <text evidence="1">Belongs to the universal stress protein A family.</text>
</comment>
<protein>
    <submittedName>
        <fullName evidence="3">Universal stress protein uspa-like protein</fullName>
    </submittedName>
</protein>
<dbReference type="InterPro" id="IPR006016">
    <property type="entry name" value="UspA"/>
</dbReference>
<evidence type="ECO:0000256" key="1">
    <source>
        <dbReference type="ARBA" id="ARBA00008791"/>
    </source>
</evidence>
<keyword evidence="4" id="KW-1185">Reference proteome</keyword>
<sequence length="293" mass="31728">MFETILLPTDGSNGATVAVDHVLDIAAAHDATVHILNVADTTRDSVIQIQGDVVDVLEQEGEQIVRDAADRARQRGVTTVTEVLQGEPYSTILDYAELRDVDVIAMPTHGRQGLERLLIGSTTERVVRRADIPVLTIRPDSDITVTHPYRNVLVPTDGSDCAREALETGVDVATEETAALHLLSVVDVTSLGVDVRIQMQVKFLEENATEIVEDATEFATDASVDPVSGSVVLGTSIHGEILSYIDEHDVDLIVVGTHGRTGFDRYMLGSVTEKLVRTSPIPVLTVRTGREET</sequence>
<name>M0MKU0_9EURY</name>
<organism evidence="3 4">
    <name type="scientific">Halococcus saccharolyticus DSM 5350</name>
    <dbReference type="NCBI Taxonomy" id="1227455"/>
    <lineage>
        <taxon>Archaea</taxon>
        <taxon>Methanobacteriati</taxon>
        <taxon>Methanobacteriota</taxon>
        <taxon>Stenosarchaea group</taxon>
        <taxon>Halobacteria</taxon>
        <taxon>Halobacteriales</taxon>
        <taxon>Halococcaceae</taxon>
        <taxon>Halococcus</taxon>
    </lineage>
</organism>
<dbReference type="PRINTS" id="PR01438">
    <property type="entry name" value="UNVRSLSTRESS"/>
</dbReference>
<dbReference type="EMBL" id="AOMD01000014">
    <property type="protein sequence ID" value="EMA46317.1"/>
    <property type="molecule type" value="Genomic_DNA"/>
</dbReference>
<dbReference type="OrthoDB" id="211389at2157"/>
<dbReference type="PANTHER" id="PTHR46268">
    <property type="entry name" value="STRESS RESPONSE PROTEIN NHAX"/>
    <property type="match status" value="1"/>
</dbReference>
<dbReference type="PATRIC" id="fig|1227455.4.peg.974"/>